<feature type="compositionally biased region" description="Basic residues" evidence="1">
    <location>
        <begin position="1"/>
        <end position="18"/>
    </location>
</feature>
<sequence>MQNRFHHMAPGKVTKKTNQRSCDHEPIKKRLTTDSKPKSIAPSAVEKIVRIIRNRSHRALCLLRRQRPSQCKLRRLMPESCFWKNAVGKLEPYRRATFGVGALESNSEPT</sequence>
<dbReference type="EMBL" id="JBFOLK010000012">
    <property type="protein sequence ID" value="KAL2471828.1"/>
    <property type="molecule type" value="Genomic_DNA"/>
</dbReference>
<gene>
    <name evidence="2" type="ORF">Adt_39964</name>
</gene>
<evidence type="ECO:0000256" key="1">
    <source>
        <dbReference type="SAM" id="MobiDB-lite"/>
    </source>
</evidence>
<dbReference type="Proteomes" id="UP001604336">
    <property type="component" value="Unassembled WGS sequence"/>
</dbReference>
<reference evidence="3" key="1">
    <citation type="submission" date="2024-07" db="EMBL/GenBank/DDBJ databases">
        <title>Two chromosome-level genome assemblies of Korean endemic species Abeliophyllum distichum and Forsythia ovata (Oleaceae).</title>
        <authorList>
            <person name="Jang H."/>
        </authorList>
    </citation>
    <scope>NUCLEOTIDE SEQUENCE [LARGE SCALE GENOMIC DNA]</scope>
</reference>
<keyword evidence="3" id="KW-1185">Reference proteome</keyword>
<protein>
    <submittedName>
        <fullName evidence="2">Uncharacterized protein</fullName>
    </submittedName>
</protein>
<accession>A0ABD1Q6L1</accession>
<comment type="caution">
    <text evidence="2">The sequence shown here is derived from an EMBL/GenBank/DDBJ whole genome shotgun (WGS) entry which is preliminary data.</text>
</comment>
<evidence type="ECO:0000313" key="2">
    <source>
        <dbReference type="EMBL" id="KAL2471828.1"/>
    </source>
</evidence>
<organism evidence="2 3">
    <name type="scientific">Abeliophyllum distichum</name>
    <dbReference type="NCBI Taxonomy" id="126358"/>
    <lineage>
        <taxon>Eukaryota</taxon>
        <taxon>Viridiplantae</taxon>
        <taxon>Streptophyta</taxon>
        <taxon>Embryophyta</taxon>
        <taxon>Tracheophyta</taxon>
        <taxon>Spermatophyta</taxon>
        <taxon>Magnoliopsida</taxon>
        <taxon>eudicotyledons</taxon>
        <taxon>Gunneridae</taxon>
        <taxon>Pentapetalae</taxon>
        <taxon>asterids</taxon>
        <taxon>lamiids</taxon>
        <taxon>Lamiales</taxon>
        <taxon>Oleaceae</taxon>
        <taxon>Forsythieae</taxon>
        <taxon>Abeliophyllum</taxon>
    </lineage>
</organism>
<proteinExistence type="predicted"/>
<name>A0ABD1Q6L1_9LAMI</name>
<feature type="region of interest" description="Disordered" evidence="1">
    <location>
        <begin position="1"/>
        <end position="26"/>
    </location>
</feature>
<dbReference type="AlphaFoldDB" id="A0ABD1Q6L1"/>
<evidence type="ECO:0000313" key="3">
    <source>
        <dbReference type="Proteomes" id="UP001604336"/>
    </source>
</evidence>